<gene>
    <name evidence="11" type="ORF">PECUL_23A007195</name>
</gene>
<dbReference type="InterPro" id="IPR036691">
    <property type="entry name" value="Endo/exonu/phosph_ase_sf"/>
</dbReference>
<dbReference type="GO" id="GO:0005634">
    <property type="term" value="C:nucleus"/>
    <property type="evidence" value="ECO:0007669"/>
    <property type="project" value="TreeGrafter"/>
</dbReference>
<name>A0AAD1TM41_PELCU</name>
<dbReference type="GO" id="GO:0046872">
    <property type="term" value="F:metal ion binding"/>
    <property type="evidence" value="ECO:0007669"/>
    <property type="project" value="UniProtKB-KW"/>
</dbReference>
<comment type="catalytic activity">
    <reaction evidence="1">
        <text>Exonucleolytic cleavage in the 3'- to 5'-direction to yield nucleoside 5'-phosphates.</text>
        <dbReference type="EC" id="3.1.11.2"/>
    </reaction>
</comment>
<evidence type="ECO:0000256" key="7">
    <source>
        <dbReference type="ARBA" id="ARBA00022801"/>
    </source>
</evidence>
<comment type="similarity">
    <text evidence="3">Belongs to the DNA repair enzymes AP/ExoA family.</text>
</comment>
<evidence type="ECO:0000256" key="9">
    <source>
        <dbReference type="ARBA" id="ARBA00023204"/>
    </source>
</evidence>
<accession>A0AAD1TM41</accession>
<evidence type="ECO:0000256" key="2">
    <source>
        <dbReference type="ARBA" id="ARBA00001946"/>
    </source>
</evidence>
<dbReference type="AlphaFoldDB" id="A0AAD1TM41"/>
<keyword evidence="9" id="KW-0234">DNA repair</keyword>
<evidence type="ECO:0000256" key="3">
    <source>
        <dbReference type="ARBA" id="ARBA00007092"/>
    </source>
</evidence>
<keyword evidence="6" id="KW-0227">DNA damage</keyword>
<dbReference type="PANTHER" id="PTHR22748:SF26">
    <property type="entry name" value="ENDONUCLEASE_EXONUCLEASE_PHOSPHATASE DOMAIN-CONTAINING PROTEIN"/>
    <property type="match status" value="1"/>
</dbReference>
<keyword evidence="8" id="KW-0460">Magnesium</keyword>
<dbReference type="Proteomes" id="UP001295444">
    <property type="component" value="Chromosome 14"/>
</dbReference>
<organism evidence="11 12">
    <name type="scientific">Pelobates cultripes</name>
    <name type="common">Western spadefoot toad</name>
    <dbReference type="NCBI Taxonomy" id="61616"/>
    <lineage>
        <taxon>Eukaryota</taxon>
        <taxon>Metazoa</taxon>
        <taxon>Chordata</taxon>
        <taxon>Craniata</taxon>
        <taxon>Vertebrata</taxon>
        <taxon>Euteleostomi</taxon>
        <taxon>Amphibia</taxon>
        <taxon>Batrachia</taxon>
        <taxon>Anura</taxon>
        <taxon>Pelobatoidea</taxon>
        <taxon>Pelobatidae</taxon>
        <taxon>Pelobates</taxon>
    </lineage>
</organism>
<evidence type="ECO:0000256" key="6">
    <source>
        <dbReference type="ARBA" id="ARBA00022763"/>
    </source>
</evidence>
<dbReference type="Pfam" id="PF03372">
    <property type="entry name" value="Exo_endo_phos"/>
    <property type="match status" value="1"/>
</dbReference>
<dbReference type="GO" id="GO:0006284">
    <property type="term" value="P:base-excision repair"/>
    <property type="evidence" value="ECO:0007669"/>
    <property type="project" value="TreeGrafter"/>
</dbReference>
<evidence type="ECO:0000256" key="5">
    <source>
        <dbReference type="ARBA" id="ARBA00022723"/>
    </source>
</evidence>
<comment type="cofactor">
    <cofactor evidence="2">
        <name>Mg(2+)</name>
        <dbReference type="ChEBI" id="CHEBI:18420"/>
    </cofactor>
</comment>
<dbReference type="Gene3D" id="3.60.10.10">
    <property type="entry name" value="Endonuclease/exonuclease/phosphatase"/>
    <property type="match status" value="1"/>
</dbReference>
<dbReference type="EMBL" id="OW240925">
    <property type="protein sequence ID" value="CAH2329463.1"/>
    <property type="molecule type" value="Genomic_DNA"/>
</dbReference>
<evidence type="ECO:0000313" key="11">
    <source>
        <dbReference type="EMBL" id="CAH2329463.1"/>
    </source>
</evidence>
<protein>
    <recommendedName>
        <fullName evidence="4">exodeoxyribonuclease III</fullName>
        <ecNumber evidence="4">3.1.11.2</ecNumber>
    </recommendedName>
</protein>
<dbReference type="InterPro" id="IPR005135">
    <property type="entry name" value="Endo/exonuclease/phosphatase"/>
</dbReference>
<evidence type="ECO:0000256" key="4">
    <source>
        <dbReference type="ARBA" id="ARBA00012115"/>
    </source>
</evidence>
<reference evidence="11" key="1">
    <citation type="submission" date="2022-03" db="EMBL/GenBank/DDBJ databases">
        <authorList>
            <person name="Alioto T."/>
            <person name="Alioto T."/>
            <person name="Gomez Garrido J."/>
        </authorList>
    </citation>
    <scope>NUCLEOTIDE SEQUENCE</scope>
</reference>
<evidence type="ECO:0000313" key="12">
    <source>
        <dbReference type="Proteomes" id="UP001295444"/>
    </source>
</evidence>
<feature type="domain" description="Endonuclease/exonuclease/phosphatase" evidence="10">
    <location>
        <begin position="12"/>
        <end position="152"/>
    </location>
</feature>
<dbReference type="PANTHER" id="PTHR22748">
    <property type="entry name" value="AP ENDONUCLEASE"/>
    <property type="match status" value="1"/>
</dbReference>
<dbReference type="CDD" id="cd09076">
    <property type="entry name" value="L1-EN"/>
    <property type="match status" value="1"/>
</dbReference>
<keyword evidence="5" id="KW-0479">Metal-binding</keyword>
<keyword evidence="7" id="KW-0378">Hydrolase</keyword>
<dbReference type="GO" id="GO:0008081">
    <property type="term" value="F:phosphoric diester hydrolase activity"/>
    <property type="evidence" value="ECO:0007669"/>
    <property type="project" value="TreeGrafter"/>
</dbReference>
<evidence type="ECO:0000256" key="8">
    <source>
        <dbReference type="ARBA" id="ARBA00022842"/>
    </source>
</evidence>
<evidence type="ECO:0000256" key="1">
    <source>
        <dbReference type="ARBA" id="ARBA00000493"/>
    </source>
</evidence>
<dbReference type="EC" id="3.1.11.2" evidence="4"/>
<dbReference type="InterPro" id="IPR004808">
    <property type="entry name" value="AP_endonuc_1"/>
</dbReference>
<evidence type="ECO:0000259" key="10">
    <source>
        <dbReference type="Pfam" id="PF03372"/>
    </source>
</evidence>
<dbReference type="GO" id="GO:0008311">
    <property type="term" value="F:double-stranded DNA 3'-5' DNA exonuclease activity"/>
    <property type="evidence" value="ECO:0007669"/>
    <property type="project" value="UniProtKB-EC"/>
</dbReference>
<dbReference type="GO" id="GO:0003906">
    <property type="term" value="F:DNA-(apurinic or apyrimidinic site) endonuclease activity"/>
    <property type="evidence" value="ECO:0007669"/>
    <property type="project" value="TreeGrafter"/>
</dbReference>
<feature type="non-terminal residue" evidence="11">
    <location>
        <position position="191"/>
    </location>
</feature>
<dbReference type="SUPFAM" id="SSF56219">
    <property type="entry name" value="DNase I-like"/>
    <property type="match status" value="1"/>
</dbReference>
<sequence>MAYRKAPLKIVTQNCRGLNVPERRTHLLRELRKKHVSIALLQETHFKEGTQSRLRNRHYPSNYFCNHPMSHKTGVAILLAADIGFEELDRMQDSLGRYLFLKGVIANKIYTIASIYVPNKRQAPFLRNALQQLEEFSDGILIAGGDFNTPLDPILDSSTGHSCMSQRTIKSIRQSMEDLRLVDCWRALHPS</sequence>
<keyword evidence="12" id="KW-1185">Reference proteome</keyword>
<proteinExistence type="inferred from homology"/>